<dbReference type="Proteomes" id="UP000095564">
    <property type="component" value="Unassembled WGS sequence"/>
</dbReference>
<dbReference type="EMBL" id="CZAU01000014">
    <property type="protein sequence ID" value="CUP55178.1"/>
    <property type="molecule type" value="Genomic_DNA"/>
</dbReference>
<accession>A0A174P8Y7</accession>
<feature type="compositionally biased region" description="Basic and acidic residues" evidence="1">
    <location>
        <begin position="441"/>
        <end position="451"/>
    </location>
</feature>
<dbReference type="InterPro" id="IPR005094">
    <property type="entry name" value="Endonuclease_MobA/VirD2"/>
</dbReference>
<evidence type="ECO:0000256" key="1">
    <source>
        <dbReference type="SAM" id="MobiDB-lite"/>
    </source>
</evidence>
<reference evidence="3 4" key="1">
    <citation type="submission" date="2015-09" db="EMBL/GenBank/DDBJ databases">
        <authorList>
            <consortium name="Pathogen Informatics"/>
        </authorList>
    </citation>
    <scope>NUCLEOTIDE SEQUENCE [LARGE SCALE GENOMIC DNA]</scope>
    <source>
        <strain evidence="3 4">2789STDY5834908</strain>
    </source>
</reference>
<evidence type="ECO:0000259" key="2">
    <source>
        <dbReference type="Pfam" id="PF03432"/>
    </source>
</evidence>
<dbReference type="OrthoDB" id="9762440at2"/>
<evidence type="ECO:0000313" key="4">
    <source>
        <dbReference type="Proteomes" id="UP000095564"/>
    </source>
</evidence>
<proteinExistence type="predicted"/>
<feature type="domain" description="MobA/VirD2-like nuclease" evidence="2">
    <location>
        <begin position="41"/>
        <end position="169"/>
    </location>
</feature>
<evidence type="ECO:0000313" key="3">
    <source>
        <dbReference type="EMBL" id="CUP55178.1"/>
    </source>
</evidence>
<dbReference type="RefSeq" id="WP_033126095.1">
    <property type="nucleotide sequence ID" value="NZ_CZAU01000014.1"/>
</dbReference>
<protein>
    <submittedName>
        <fullName evidence="3">Relaxase/Mobilisation nuclease domain</fullName>
    </submittedName>
</protein>
<gene>
    <name evidence="3" type="ORF">ERS852520_01619</name>
</gene>
<name>A0A174P8Y7_ANAHA</name>
<dbReference type="AlphaFoldDB" id="A0A174P8Y7"/>
<dbReference type="GeneID" id="96230161"/>
<organism evidence="3 4">
    <name type="scientific">Anaerostipes hadrus</name>
    <dbReference type="NCBI Taxonomy" id="649756"/>
    <lineage>
        <taxon>Bacteria</taxon>
        <taxon>Bacillati</taxon>
        <taxon>Bacillota</taxon>
        <taxon>Clostridia</taxon>
        <taxon>Lachnospirales</taxon>
        <taxon>Lachnospiraceae</taxon>
        <taxon>Anaerostipes</taxon>
    </lineage>
</organism>
<feature type="region of interest" description="Disordered" evidence="1">
    <location>
        <begin position="431"/>
        <end position="451"/>
    </location>
</feature>
<dbReference type="Pfam" id="PF03432">
    <property type="entry name" value="Relaxase"/>
    <property type="match status" value="1"/>
</dbReference>
<sequence length="451" mass="53226">MAATSLWHIEGRLKDLISYVENPEKTVPNKEMQDFFDVFSYVKNPQKTDNGEFVSAINCLKETALQQMILTKKQYQKTGGYIAWHGYQSFKPDEVTPEQCHEIGLKLAREMWGDKYQIIVVTHLDRGHLHNHFCFNSVSYLDGSKYNYSKSEQKRLRETSDRLCREYGLSVIENPKKAPSRPLYLDEKSGKPTRYNVYLEDLAEAISGSRDIPHMMKYLIDKGYEVDFSGGHWKMKLPQYKHFTRLDTLDERLTPDFIRSHLGTRARYGNYKAKISYSPHMPEEYKKAWKPHQKTRGILALYYYWCYQLGIFPKGTDYKPTSPLMKEELRKLDEITTQVRYMSEHNISTLSDLHADREKNQTEMDRLTNYRRHLQNKIRRASPAEKETLREEKNGVTERITELRKRLKYADGIEKRSAHIDDCLNQIHDTVENQRSNQNGRTDRKREDALR</sequence>